<dbReference type="InterPro" id="IPR000232">
    <property type="entry name" value="HSF_DNA-bd"/>
</dbReference>
<keyword evidence="9" id="KW-1185">Reference proteome</keyword>
<reference evidence="8" key="2">
    <citation type="submission" date="2025-09" db="UniProtKB">
        <authorList>
            <consortium name="Ensembl"/>
        </authorList>
    </citation>
    <scope>IDENTIFICATION</scope>
</reference>
<feature type="region of interest" description="Disordered" evidence="6">
    <location>
        <begin position="274"/>
        <end position="314"/>
    </location>
</feature>
<sequence length="511" mass="53821">MEGQRLPGAVNPSHFPAKLWHLVNSPRSGSVRWDARGEGLLIDQRLLERELLGAWRADEGAALAAAFFKTRNFPIFIRQLNLYGFRKLGPGPLQGLAGGDAGGSAGPLLRFRSPHFRPDLLVHLKRLTSANKAKLAASLPGPSCPPQRSQRRLGTALHGDPPLPPSTLGEAARPGLVTVGQVHQPGGPESLFRYSEKAALCQKPGAFVTEPFQQTAVASRTWQGSFGLLPGHGASPSFPGPRAPFPVLHKRSTEVTYTLQIVFSLLPLQRGAPTGATSLPQGSSCASPGQCSQGPDPTGALQCPSPPAQEEPLTVSTSAVAAAYTDCSFVQSPPAQPPSAAECLPCGGSSGEEKVMEEFSSEAILEILDKMLSPSRAEIVPLEPVESEMSAPQPVTSQPLVVNSGNSDTPSATEESQLAPLTPAAADTPFLMEAAQALTAAEGCDGELLFAPYDTACIERAAAAEMALEPVAPQEAPREGREQLAHCPAQGPEMFVLEAVFSEEQVRAKGR</sequence>
<evidence type="ECO:0000256" key="4">
    <source>
        <dbReference type="ARBA" id="ARBA00023242"/>
    </source>
</evidence>
<evidence type="ECO:0000256" key="5">
    <source>
        <dbReference type="RuleBase" id="RU004020"/>
    </source>
</evidence>
<feature type="compositionally biased region" description="Polar residues" evidence="6">
    <location>
        <begin position="275"/>
        <end position="295"/>
    </location>
</feature>
<proteinExistence type="inferred from homology"/>
<dbReference type="Gene3D" id="1.10.10.10">
    <property type="entry name" value="Winged helix-like DNA-binding domain superfamily/Winged helix DNA-binding domain"/>
    <property type="match status" value="1"/>
</dbReference>
<dbReference type="GO" id="GO:0003700">
    <property type="term" value="F:DNA-binding transcription factor activity"/>
    <property type="evidence" value="ECO:0007669"/>
    <property type="project" value="InterPro"/>
</dbReference>
<protein>
    <recommendedName>
        <fullName evidence="7">HSF-type DNA-binding domain-containing protein</fullName>
    </recommendedName>
</protein>
<accession>A0A8B9FD74</accession>
<dbReference type="GO" id="GO:0005634">
    <property type="term" value="C:nucleus"/>
    <property type="evidence" value="ECO:0007669"/>
    <property type="project" value="UniProtKB-SubCell"/>
</dbReference>
<dbReference type="InterPro" id="IPR036390">
    <property type="entry name" value="WH_DNA-bd_sf"/>
</dbReference>
<dbReference type="InterPro" id="IPR036388">
    <property type="entry name" value="WH-like_DNA-bd_sf"/>
</dbReference>
<reference evidence="8" key="1">
    <citation type="submission" date="2025-08" db="UniProtKB">
        <authorList>
            <consortium name="Ensembl"/>
        </authorList>
    </citation>
    <scope>IDENTIFICATION</scope>
</reference>
<feature type="region of interest" description="Disordered" evidence="6">
    <location>
        <begin position="386"/>
        <end position="417"/>
    </location>
</feature>
<comment type="subcellular location">
    <subcellularLocation>
        <location evidence="1">Nucleus</location>
    </subcellularLocation>
</comment>
<dbReference type="Pfam" id="PF00447">
    <property type="entry name" value="HSF_DNA-bind"/>
    <property type="match status" value="1"/>
</dbReference>
<keyword evidence="4" id="KW-0539">Nucleus</keyword>
<dbReference type="GO" id="GO:0043565">
    <property type="term" value="F:sequence-specific DNA binding"/>
    <property type="evidence" value="ECO:0007669"/>
    <property type="project" value="InterPro"/>
</dbReference>
<feature type="compositionally biased region" description="Polar residues" evidence="6">
    <location>
        <begin position="393"/>
        <end position="416"/>
    </location>
</feature>
<dbReference type="Proteomes" id="UP000694522">
    <property type="component" value="Unplaced"/>
</dbReference>
<dbReference type="PANTHER" id="PTHR10015">
    <property type="entry name" value="HEAT SHOCK TRANSCRIPTION FACTOR"/>
    <property type="match status" value="1"/>
</dbReference>
<dbReference type="Ensembl" id="ENSACOT00000007882.1">
    <property type="protein sequence ID" value="ENSACOP00000007615.1"/>
    <property type="gene ID" value="ENSACOG00000005342.1"/>
</dbReference>
<dbReference type="PANTHER" id="PTHR10015:SF278">
    <property type="entry name" value="HEAT SHOCK FACTOR PROTEIN 5"/>
    <property type="match status" value="1"/>
</dbReference>
<name>A0A8B9FD74_9PSIT</name>
<dbReference type="SMART" id="SM00415">
    <property type="entry name" value="HSF"/>
    <property type="match status" value="1"/>
</dbReference>
<evidence type="ECO:0000256" key="3">
    <source>
        <dbReference type="ARBA" id="ARBA00023125"/>
    </source>
</evidence>
<evidence type="ECO:0000256" key="2">
    <source>
        <dbReference type="ARBA" id="ARBA00006403"/>
    </source>
</evidence>
<organism evidence="8 9">
    <name type="scientific">Amazona collaria</name>
    <name type="common">yellow-billed parrot</name>
    <dbReference type="NCBI Taxonomy" id="241587"/>
    <lineage>
        <taxon>Eukaryota</taxon>
        <taxon>Metazoa</taxon>
        <taxon>Chordata</taxon>
        <taxon>Craniata</taxon>
        <taxon>Vertebrata</taxon>
        <taxon>Euteleostomi</taxon>
        <taxon>Archelosauria</taxon>
        <taxon>Archosauria</taxon>
        <taxon>Dinosauria</taxon>
        <taxon>Saurischia</taxon>
        <taxon>Theropoda</taxon>
        <taxon>Coelurosauria</taxon>
        <taxon>Aves</taxon>
        <taxon>Neognathae</taxon>
        <taxon>Neoaves</taxon>
        <taxon>Telluraves</taxon>
        <taxon>Australaves</taxon>
        <taxon>Psittaciformes</taxon>
        <taxon>Psittacidae</taxon>
        <taxon>Amazona</taxon>
    </lineage>
</organism>
<evidence type="ECO:0000256" key="1">
    <source>
        <dbReference type="ARBA" id="ARBA00004123"/>
    </source>
</evidence>
<comment type="similarity">
    <text evidence="2 5">Belongs to the HSF family.</text>
</comment>
<evidence type="ECO:0000313" key="8">
    <source>
        <dbReference type="Ensembl" id="ENSACOP00000007615.1"/>
    </source>
</evidence>
<feature type="domain" description="HSF-type DNA-binding" evidence="7">
    <location>
        <begin position="11"/>
        <end position="127"/>
    </location>
</feature>
<dbReference type="AlphaFoldDB" id="A0A8B9FD74"/>
<keyword evidence="3" id="KW-0238">DNA-binding</keyword>
<feature type="region of interest" description="Disordered" evidence="6">
    <location>
        <begin position="135"/>
        <end position="163"/>
    </location>
</feature>
<dbReference type="SUPFAM" id="SSF46785">
    <property type="entry name" value="Winged helix' DNA-binding domain"/>
    <property type="match status" value="1"/>
</dbReference>
<evidence type="ECO:0000313" key="9">
    <source>
        <dbReference type="Proteomes" id="UP000694522"/>
    </source>
</evidence>
<evidence type="ECO:0000256" key="6">
    <source>
        <dbReference type="SAM" id="MobiDB-lite"/>
    </source>
</evidence>
<evidence type="ECO:0000259" key="7">
    <source>
        <dbReference type="SMART" id="SM00415"/>
    </source>
</evidence>